<dbReference type="InterPro" id="IPR036291">
    <property type="entry name" value="NAD(P)-bd_dom_sf"/>
</dbReference>
<dbReference type="EMBL" id="CAUYUJ010010824">
    <property type="protein sequence ID" value="CAK0830333.1"/>
    <property type="molecule type" value="Genomic_DNA"/>
</dbReference>
<evidence type="ECO:0000256" key="1">
    <source>
        <dbReference type="SAM" id="MobiDB-lite"/>
    </source>
</evidence>
<gene>
    <name evidence="3" type="ORF">PCOR1329_LOCUS29006</name>
</gene>
<dbReference type="Gene3D" id="3.40.50.720">
    <property type="entry name" value="NAD(P)-binding Rossmann-like Domain"/>
    <property type="match status" value="1"/>
</dbReference>
<sequence>MGQACSGDRDEEGQLCLSGRNGTMPVRTPRSPSTMTARDWLERFEQEVGQVPTVGQLINFVKERLGEISEQAAEACLRLRNQKVTEGGSSMSHIKDNAHEVDMVTPMSIVIFGATGDLAKKKLYPAVYQPADVRMPWRAAGATKRERGGLRTLSCRARRLLGEAVRQRQGRPSCSFC</sequence>
<proteinExistence type="predicted"/>
<protein>
    <recommendedName>
        <fullName evidence="2">Glucose-6-phosphate dehydrogenase NAD-binding domain-containing protein</fullName>
    </recommendedName>
</protein>
<comment type="caution">
    <text evidence="3">The sequence shown here is derived from an EMBL/GenBank/DDBJ whole genome shotgun (WGS) entry which is preliminary data.</text>
</comment>
<feature type="domain" description="Glucose-6-phosphate dehydrogenase NAD-binding" evidence="2">
    <location>
        <begin position="110"/>
        <end position="130"/>
    </location>
</feature>
<evidence type="ECO:0000313" key="4">
    <source>
        <dbReference type="Proteomes" id="UP001189429"/>
    </source>
</evidence>
<feature type="region of interest" description="Disordered" evidence="1">
    <location>
        <begin position="1"/>
        <end position="33"/>
    </location>
</feature>
<name>A0ABN9SG22_9DINO</name>
<organism evidence="3 4">
    <name type="scientific">Prorocentrum cordatum</name>
    <dbReference type="NCBI Taxonomy" id="2364126"/>
    <lineage>
        <taxon>Eukaryota</taxon>
        <taxon>Sar</taxon>
        <taxon>Alveolata</taxon>
        <taxon>Dinophyceae</taxon>
        <taxon>Prorocentrales</taxon>
        <taxon>Prorocentraceae</taxon>
        <taxon>Prorocentrum</taxon>
    </lineage>
</organism>
<dbReference type="InterPro" id="IPR022674">
    <property type="entry name" value="G6P_DH_NAD-bd"/>
</dbReference>
<dbReference type="Pfam" id="PF00479">
    <property type="entry name" value="G6PD_N"/>
    <property type="match status" value="1"/>
</dbReference>
<evidence type="ECO:0000259" key="2">
    <source>
        <dbReference type="Pfam" id="PF00479"/>
    </source>
</evidence>
<dbReference type="SUPFAM" id="SSF51735">
    <property type="entry name" value="NAD(P)-binding Rossmann-fold domains"/>
    <property type="match status" value="1"/>
</dbReference>
<dbReference type="Proteomes" id="UP001189429">
    <property type="component" value="Unassembled WGS sequence"/>
</dbReference>
<reference evidence="3" key="1">
    <citation type="submission" date="2023-10" db="EMBL/GenBank/DDBJ databases">
        <authorList>
            <person name="Chen Y."/>
            <person name="Shah S."/>
            <person name="Dougan E. K."/>
            <person name="Thang M."/>
            <person name="Chan C."/>
        </authorList>
    </citation>
    <scope>NUCLEOTIDE SEQUENCE [LARGE SCALE GENOMIC DNA]</scope>
</reference>
<accession>A0ABN9SG22</accession>
<keyword evidence="4" id="KW-1185">Reference proteome</keyword>
<evidence type="ECO:0000313" key="3">
    <source>
        <dbReference type="EMBL" id="CAK0830333.1"/>
    </source>
</evidence>